<evidence type="ECO:0000313" key="1">
    <source>
        <dbReference type="EMBL" id="GGY61204.1"/>
    </source>
</evidence>
<accession>A0ABQ3AQU6</accession>
<dbReference type="Proteomes" id="UP000601597">
    <property type="component" value="Unassembled WGS sequence"/>
</dbReference>
<organism evidence="1 2">
    <name type="scientific">Marinobacter zhanjiangensis</name>
    <dbReference type="NCBI Taxonomy" id="578215"/>
    <lineage>
        <taxon>Bacteria</taxon>
        <taxon>Pseudomonadati</taxon>
        <taxon>Pseudomonadota</taxon>
        <taxon>Gammaproteobacteria</taxon>
        <taxon>Pseudomonadales</taxon>
        <taxon>Marinobacteraceae</taxon>
        <taxon>Marinobacter</taxon>
    </lineage>
</organism>
<evidence type="ECO:0008006" key="3">
    <source>
        <dbReference type="Google" id="ProtNLM"/>
    </source>
</evidence>
<dbReference type="RefSeq" id="WP_189572258.1">
    <property type="nucleotide sequence ID" value="NZ_BMXV01000001.1"/>
</dbReference>
<protein>
    <recommendedName>
        <fullName evidence="3">Transposase</fullName>
    </recommendedName>
</protein>
<proteinExistence type="predicted"/>
<name>A0ABQ3AQU6_9GAMM</name>
<dbReference type="EMBL" id="BMXV01000001">
    <property type="protein sequence ID" value="GGY61204.1"/>
    <property type="molecule type" value="Genomic_DNA"/>
</dbReference>
<reference evidence="2" key="1">
    <citation type="journal article" date="2019" name="Int. J. Syst. Evol. Microbiol.">
        <title>The Global Catalogue of Microorganisms (GCM) 10K type strain sequencing project: providing services to taxonomists for standard genome sequencing and annotation.</title>
        <authorList>
            <consortium name="The Broad Institute Genomics Platform"/>
            <consortium name="The Broad Institute Genome Sequencing Center for Infectious Disease"/>
            <person name="Wu L."/>
            <person name="Ma J."/>
        </authorList>
    </citation>
    <scope>NUCLEOTIDE SEQUENCE [LARGE SCALE GENOMIC DNA]</scope>
    <source>
        <strain evidence="2">KCTC 22280</strain>
    </source>
</reference>
<comment type="caution">
    <text evidence="1">The sequence shown here is derived from an EMBL/GenBank/DDBJ whole genome shotgun (WGS) entry which is preliminary data.</text>
</comment>
<evidence type="ECO:0000313" key="2">
    <source>
        <dbReference type="Proteomes" id="UP000601597"/>
    </source>
</evidence>
<sequence length="91" mass="10676">MALKPLLNFEEAVRNEPQRGILFSLNDYLELVDYTGRIAKPDKRGCIPEHKPLILKRLGLTPDEWLTEATEFEVRYQDNRRAHLDRRRSAA</sequence>
<keyword evidence="2" id="KW-1185">Reference proteome</keyword>
<gene>
    <name evidence="1" type="ORF">GCM10007071_05000</name>
</gene>